<dbReference type="OrthoDB" id="7872161at2"/>
<dbReference type="EMBL" id="CP014263">
    <property type="protein sequence ID" value="AQG80570.1"/>
    <property type="molecule type" value="Genomic_DNA"/>
</dbReference>
<dbReference type="InterPro" id="IPR055259">
    <property type="entry name" value="YkvP/CgeB_Glyco_trans-like"/>
</dbReference>
<dbReference type="Proteomes" id="UP000187941">
    <property type="component" value="Chromosome"/>
</dbReference>
<proteinExistence type="predicted"/>
<dbReference type="STRING" id="1178516.AWR27_15325"/>
<feature type="domain" description="Spore protein YkvP/CgeB glycosyl transferase-like" evidence="1">
    <location>
        <begin position="182"/>
        <end position="327"/>
    </location>
</feature>
<name>A0A1P9WYW2_9BACT</name>
<reference evidence="2 3" key="1">
    <citation type="submission" date="2016-01" db="EMBL/GenBank/DDBJ databases">
        <authorList>
            <person name="Oliw E.H."/>
        </authorList>
    </citation>
    <scope>NUCLEOTIDE SEQUENCE [LARGE SCALE GENOMIC DNA]</scope>
    <source>
        <strain evidence="2 3">DY10</strain>
    </source>
</reference>
<protein>
    <recommendedName>
        <fullName evidence="1">Spore protein YkvP/CgeB glycosyl transferase-like domain-containing protein</fullName>
    </recommendedName>
</protein>
<evidence type="ECO:0000259" key="1">
    <source>
        <dbReference type="Pfam" id="PF13524"/>
    </source>
</evidence>
<dbReference type="KEGG" id="smon:AWR27_15325"/>
<evidence type="ECO:0000313" key="3">
    <source>
        <dbReference type="Proteomes" id="UP000187941"/>
    </source>
</evidence>
<gene>
    <name evidence="2" type="ORF">AWR27_15325</name>
</gene>
<sequence length="332" mass="37848">MNVIIVGCNVFDSLEFHLADSFRALGHNARVIDVTGRGALSKKIGYWSARFAGSYDRVVGHRLATRIIHHNPDLVIVVYRHLHPVLVDDIKTTLPYVPVIQVNPDALSNLEKQQIIAADFDYYFSKEPYIVNLLRHKNGLNAYYLPEGFNPRVHCRPLPEKAVAERETVVDVLMYGSLYAYRARFVEQLLRAGLRVAIYGTKGPYLRSAIRAVFQGKYLVGDEKNRLVYGAKITLNTLHYAEITSANQKYFEINGIGGFQLCDDKPTLSDYSAVPTELVTFRSLSDAIDKIRYYLARPAERHELAEQQYQHFQQHHTFDHRAIQLLQTIGLA</sequence>
<dbReference type="AlphaFoldDB" id="A0A1P9WYW2"/>
<accession>A0A1P9WYW2</accession>
<dbReference type="RefSeq" id="WP_077131998.1">
    <property type="nucleotide sequence ID" value="NZ_CP014263.1"/>
</dbReference>
<evidence type="ECO:0000313" key="2">
    <source>
        <dbReference type="EMBL" id="AQG80570.1"/>
    </source>
</evidence>
<organism evidence="2 3">
    <name type="scientific">Spirosoma montaniterrae</name>
    <dbReference type="NCBI Taxonomy" id="1178516"/>
    <lineage>
        <taxon>Bacteria</taxon>
        <taxon>Pseudomonadati</taxon>
        <taxon>Bacteroidota</taxon>
        <taxon>Cytophagia</taxon>
        <taxon>Cytophagales</taxon>
        <taxon>Cytophagaceae</taxon>
        <taxon>Spirosoma</taxon>
    </lineage>
</organism>
<dbReference type="Pfam" id="PF13524">
    <property type="entry name" value="Glyco_trans_1_2"/>
    <property type="match status" value="1"/>
</dbReference>
<keyword evidence="3" id="KW-1185">Reference proteome</keyword>